<dbReference type="EMBL" id="MT733034">
    <property type="protein sequence ID" value="QOD39541.1"/>
    <property type="molecule type" value="Genomic_DNA"/>
</dbReference>
<organism evidence="1">
    <name type="scientific">uncultured densovirus</name>
    <dbReference type="NCBI Taxonomy" id="748192"/>
    <lineage>
        <taxon>Viruses</taxon>
        <taxon>Monodnaviria</taxon>
        <taxon>Shotokuvirae</taxon>
        <taxon>Cossaviricota</taxon>
        <taxon>Quintoviricetes</taxon>
        <taxon>Piccovirales</taxon>
        <taxon>Parvoviridae</taxon>
        <taxon>Densovirinae</taxon>
        <taxon>environmental samples</taxon>
    </lineage>
</organism>
<proteinExistence type="predicted"/>
<sequence length="311" mass="35482">MCEKSGYVRFVLLLIGRDVRVGGVRRTKLARSVICRSQFSPSSADQHVRMVCVCGVSSSMCGHCRENKENVWSYTPDLSAEGESLPTSEEEDEMSAVQPSTPISATALFQDPEYAELGEYFKFVQVTRDSAIQDANLEVDQNIHQYLSEYVKREDYEDMYYQVGSEMVYNPGPYRLRTPVLAKNHKLKHLLCGEAGSYMLTGELKGILTVHSTSREALIELIKDSEDYFFCETCEFFLFPELVFMSDKVMKIPDFFPTCDNNYMSMFLNGDEDNGVIVQTTDFTKLQTYSCSDDDFFFDTPAAKRQKITHE</sequence>
<protein>
    <submittedName>
        <fullName evidence="1">NS3</fullName>
    </submittedName>
</protein>
<evidence type="ECO:0000313" key="1">
    <source>
        <dbReference type="EMBL" id="QOD39541.1"/>
    </source>
</evidence>
<accession>A0A7L7YUF2</accession>
<gene>
    <name evidence="1" type="primary">NS3</name>
</gene>
<name>A0A7L7YUF2_9VIRU</name>
<reference evidence="1" key="1">
    <citation type="submission" date="2020-07" db="EMBL/GenBank/DDBJ databases">
        <title>Diversity of sea star-associated densoviruses and transcribed endogenized viral elements of densovirus origin.</title>
        <authorList>
            <person name="Jackson E.W."/>
            <person name="Hewson I."/>
        </authorList>
    </citation>
    <scope>NUCLEOTIDE SEQUENCE</scope>
</reference>